<dbReference type="Proteomes" id="UP000093000">
    <property type="component" value="Unassembled WGS sequence"/>
</dbReference>
<dbReference type="InParanoid" id="A0A1C7N7Y4"/>
<feature type="transmembrane region" description="Helical" evidence="8">
    <location>
        <begin position="411"/>
        <end position="434"/>
    </location>
</feature>
<evidence type="ECO:0000256" key="5">
    <source>
        <dbReference type="ARBA" id="ARBA00022970"/>
    </source>
</evidence>
<evidence type="ECO:0000256" key="4">
    <source>
        <dbReference type="ARBA" id="ARBA00022692"/>
    </source>
</evidence>
<evidence type="ECO:0000256" key="1">
    <source>
        <dbReference type="ARBA" id="ARBA00004141"/>
    </source>
</evidence>
<evidence type="ECO:0000256" key="2">
    <source>
        <dbReference type="ARBA" id="ARBA00008066"/>
    </source>
</evidence>
<comment type="similarity">
    <text evidence="2">Belongs to the amino acid/polyamine transporter 2 family.</text>
</comment>
<evidence type="ECO:0000256" key="6">
    <source>
        <dbReference type="ARBA" id="ARBA00022989"/>
    </source>
</evidence>
<feature type="transmembrane region" description="Helical" evidence="8">
    <location>
        <begin position="473"/>
        <end position="492"/>
    </location>
</feature>
<keyword evidence="6 8" id="KW-1133">Transmembrane helix</keyword>
<dbReference type="Pfam" id="PF01490">
    <property type="entry name" value="Aa_trans"/>
    <property type="match status" value="1"/>
</dbReference>
<feature type="transmembrane region" description="Helical" evidence="8">
    <location>
        <begin position="142"/>
        <end position="160"/>
    </location>
</feature>
<feature type="transmembrane region" description="Helical" evidence="8">
    <location>
        <begin position="246"/>
        <end position="265"/>
    </location>
</feature>
<keyword evidence="3" id="KW-0813">Transport</keyword>
<dbReference type="STRING" id="101091.A0A1C7N7Y4"/>
<protein>
    <submittedName>
        <fullName evidence="10">Vacuolar amino acid transporter 1</fullName>
    </submittedName>
</protein>
<dbReference type="AlphaFoldDB" id="A0A1C7N7Y4"/>
<evidence type="ECO:0000259" key="9">
    <source>
        <dbReference type="Pfam" id="PF01490"/>
    </source>
</evidence>
<dbReference type="PANTHER" id="PTHR22950">
    <property type="entry name" value="AMINO ACID TRANSPORTER"/>
    <property type="match status" value="1"/>
</dbReference>
<dbReference type="GO" id="GO:0005774">
    <property type="term" value="C:vacuolar membrane"/>
    <property type="evidence" value="ECO:0007669"/>
    <property type="project" value="TreeGrafter"/>
</dbReference>
<feature type="domain" description="Amino acid transporter transmembrane" evidence="9">
    <location>
        <begin position="111"/>
        <end position="491"/>
    </location>
</feature>
<dbReference type="EMBL" id="LUGH01000421">
    <property type="protein sequence ID" value="OBZ85212.1"/>
    <property type="molecule type" value="Genomic_DNA"/>
</dbReference>
<feature type="transmembrane region" description="Helical" evidence="8">
    <location>
        <begin position="117"/>
        <end position="136"/>
    </location>
</feature>
<feature type="transmembrane region" description="Helical" evidence="8">
    <location>
        <begin position="293"/>
        <end position="315"/>
    </location>
</feature>
<keyword evidence="5" id="KW-0029">Amino-acid transport</keyword>
<feature type="transmembrane region" description="Helical" evidence="8">
    <location>
        <begin position="194"/>
        <end position="219"/>
    </location>
</feature>
<reference evidence="10 11" key="1">
    <citation type="submission" date="2016-03" db="EMBL/GenBank/DDBJ databases">
        <title>Choanephora cucurbitarum.</title>
        <authorList>
            <person name="Min B."/>
            <person name="Park H."/>
            <person name="Park J.-H."/>
            <person name="Shin H.-D."/>
            <person name="Choi I.-G."/>
        </authorList>
    </citation>
    <scope>NUCLEOTIDE SEQUENCE [LARGE SCALE GENOMIC DNA]</scope>
    <source>
        <strain evidence="10 11">KUS-F28377</strain>
    </source>
</reference>
<gene>
    <name evidence="10" type="primary">AVT1_3</name>
    <name evidence="10" type="ORF">A0J61_06734</name>
</gene>
<feature type="transmembrane region" description="Helical" evidence="8">
    <location>
        <begin position="370"/>
        <end position="390"/>
    </location>
</feature>
<evidence type="ECO:0000256" key="8">
    <source>
        <dbReference type="SAM" id="Phobius"/>
    </source>
</evidence>
<keyword evidence="7 8" id="KW-0472">Membrane</keyword>
<name>A0A1C7N7Y4_9FUNG</name>
<accession>A0A1C7N7Y4</accession>
<dbReference type="OrthoDB" id="655540at2759"/>
<dbReference type="GO" id="GO:0015179">
    <property type="term" value="F:L-amino acid transmembrane transporter activity"/>
    <property type="evidence" value="ECO:0007669"/>
    <property type="project" value="TreeGrafter"/>
</dbReference>
<feature type="transmembrane region" description="Helical" evidence="8">
    <location>
        <begin position="440"/>
        <end position="461"/>
    </location>
</feature>
<dbReference type="InterPro" id="IPR013057">
    <property type="entry name" value="AA_transpt_TM"/>
</dbReference>
<evidence type="ECO:0000256" key="7">
    <source>
        <dbReference type="ARBA" id="ARBA00023136"/>
    </source>
</evidence>
<feature type="transmembrane region" description="Helical" evidence="8">
    <location>
        <begin position="327"/>
        <end position="350"/>
    </location>
</feature>
<evidence type="ECO:0000313" key="10">
    <source>
        <dbReference type="EMBL" id="OBZ85212.1"/>
    </source>
</evidence>
<dbReference type="PANTHER" id="PTHR22950:SF692">
    <property type="entry name" value="TRANSMEMBRANE AMINO ACID TRANSPORTER FAMILY PROTEIN"/>
    <property type="match status" value="1"/>
</dbReference>
<organism evidence="10 11">
    <name type="scientific">Choanephora cucurbitarum</name>
    <dbReference type="NCBI Taxonomy" id="101091"/>
    <lineage>
        <taxon>Eukaryota</taxon>
        <taxon>Fungi</taxon>
        <taxon>Fungi incertae sedis</taxon>
        <taxon>Mucoromycota</taxon>
        <taxon>Mucoromycotina</taxon>
        <taxon>Mucoromycetes</taxon>
        <taxon>Mucorales</taxon>
        <taxon>Mucorineae</taxon>
        <taxon>Choanephoraceae</taxon>
        <taxon>Choanephoroideae</taxon>
        <taxon>Choanephora</taxon>
    </lineage>
</organism>
<feature type="transmembrane region" description="Helical" evidence="8">
    <location>
        <begin position="225"/>
        <end position="241"/>
    </location>
</feature>
<keyword evidence="4 8" id="KW-0812">Transmembrane</keyword>
<comment type="caution">
    <text evidence="10">The sequence shown here is derived from an EMBL/GenBank/DDBJ whole genome shotgun (WGS) entry which is preliminary data.</text>
</comment>
<sequence>MSDYPHEETSFPINIRKPLNTHPSQLSLHYGTVQSDYYSALESYDGDSQSIRDHLESFMDSYSHTSALYVAENVNAPYEDIYDLKTSSSLSRHTTIASVISHQLPHKKPARSTFVQSVFNSVNVLVGIGILTLPFAFRCAGWVMGSLIFLFCALVTNYTAKLMAHCLDVLPHSSTYGDMGAAAFGDRGRTYVSVVFMTELITIGVAMVVLLGDAVASLFPQLDTLSIRIGSFFILTPMLFLPIRQLAYTSLMGIISCICLLWIVLYDGLSQSEKPGSLLDPMDTEVIPSDLTNVPLCIGLMMAGFSGHAVFPAIYRDMQDPKRYEQMVDLTYVITMGIYVTMAVAGYIMFGSDTMKEITQNLALTPGYSVWINRFAVGLIVLTPIAKYGLMMNPVIMTWEVWATTRFSDRMSSFINGVGKIMLSLVVMVIATLFPGFDRVMSLLGALFSFGISAIFPLVCYVRLFEVPMKQSVLIYLILTVSICMALIGTVWSL</sequence>
<keyword evidence="11" id="KW-1185">Reference proteome</keyword>
<proteinExistence type="inferred from homology"/>
<evidence type="ECO:0000256" key="3">
    <source>
        <dbReference type="ARBA" id="ARBA00022448"/>
    </source>
</evidence>
<comment type="subcellular location">
    <subcellularLocation>
        <location evidence="1">Membrane</location>
        <topology evidence="1">Multi-pass membrane protein</topology>
    </subcellularLocation>
</comment>
<evidence type="ECO:0000313" key="11">
    <source>
        <dbReference type="Proteomes" id="UP000093000"/>
    </source>
</evidence>